<reference evidence="2" key="1">
    <citation type="journal article" date="2022" name="Mol. Ecol. Resour.">
        <title>The genomes of chicory, endive, great burdock and yacon provide insights into Asteraceae palaeo-polyploidization history and plant inulin production.</title>
        <authorList>
            <person name="Fan W."/>
            <person name="Wang S."/>
            <person name="Wang H."/>
            <person name="Wang A."/>
            <person name="Jiang F."/>
            <person name="Liu H."/>
            <person name="Zhao H."/>
            <person name="Xu D."/>
            <person name="Zhang Y."/>
        </authorList>
    </citation>
    <scope>NUCLEOTIDE SEQUENCE [LARGE SCALE GENOMIC DNA]</scope>
    <source>
        <strain evidence="2">cv. Niubang</strain>
    </source>
</reference>
<accession>A0ACB9AAR2</accession>
<sequence length="397" mass="43793">MRFKKGSKVEVMNKEVPASWHVAEIISENGHAYNVRYDGCQGVEKVSKRFIRPCPPAKGSQRLVTGDIVEVFDANSWKIATVSKVLRGGRFLVRPHGFTHEISVYKKNIRARQSWRDDQWIPVGKITGSSEDVKFGKAVETNCSMKMGIQVPLAGSKIYQEEDDCLPVYNDARLQESHVVSKKLKRTSPFCSSLLEGPGKAKKFKAAEKGCSQRRVSGHSFNQVDAFAYPGDTLGNKYVQASFNNSLNGYCEMKKRKTNGVGCTLARISEPNDSDTDLCSVGSCSVPSDGHKLSSPYDAVTCRGTDILSSDGESSNTSRDEEGKGSPPEQEVAVSIHRLELHAYRSTLEALYASGPLSWEKEALLTNLRINLHISNDEHLTELRHLISPGAGILDIQ</sequence>
<proteinExistence type="predicted"/>
<dbReference type="Proteomes" id="UP001055879">
    <property type="component" value="Linkage Group LG08"/>
</dbReference>
<gene>
    <name evidence="1" type="ORF">L6452_24799</name>
</gene>
<evidence type="ECO:0000313" key="1">
    <source>
        <dbReference type="EMBL" id="KAI3706816.1"/>
    </source>
</evidence>
<organism evidence="1 2">
    <name type="scientific">Arctium lappa</name>
    <name type="common">Greater burdock</name>
    <name type="synonym">Lappa major</name>
    <dbReference type="NCBI Taxonomy" id="4217"/>
    <lineage>
        <taxon>Eukaryota</taxon>
        <taxon>Viridiplantae</taxon>
        <taxon>Streptophyta</taxon>
        <taxon>Embryophyta</taxon>
        <taxon>Tracheophyta</taxon>
        <taxon>Spermatophyta</taxon>
        <taxon>Magnoliopsida</taxon>
        <taxon>eudicotyledons</taxon>
        <taxon>Gunneridae</taxon>
        <taxon>Pentapetalae</taxon>
        <taxon>asterids</taxon>
        <taxon>campanulids</taxon>
        <taxon>Asterales</taxon>
        <taxon>Asteraceae</taxon>
        <taxon>Carduoideae</taxon>
        <taxon>Cardueae</taxon>
        <taxon>Arctiinae</taxon>
        <taxon>Arctium</taxon>
    </lineage>
</organism>
<dbReference type="EMBL" id="CM042054">
    <property type="protein sequence ID" value="KAI3706816.1"/>
    <property type="molecule type" value="Genomic_DNA"/>
</dbReference>
<evidence type="ECO:0000313" key="2">
    <source>
        <dbReference type="Proteomes" id="UP001055879"/>
    </source>
</evidence>
<keyword evidence="2" id="KW-1185">Reference proteome</keyword>
<reference evidence="1 2" key="2">
    <citation type="journal article" date="2022" name="Mol. Ecol. Resour.">
        <title>The genomes of chicory, endive, great burdock and yacon provide insights into Asteraceae paleo-polyploidization history and plant inulin production.</title>
        <authorList>
            <person name="Fan W."/>
            <person name="Wang S."/>
            <person name="Wang H."/>
            <person name="Wang A."/>
            <person name="Jiang F."/>
            <person name="Liu H."/>
            <person name="Zhao H."/>
            <person name="Xu D."/>
            <person name="Zhang Y."/>
        </authorList>
    </citation>
    <scope>NUCLEOTIDE SEQUENCE [LARGE SCALE GENOMIC DNA]</scope>
    <source>
        <strain evidence="2">cv. Niubang</strain>
    </source>
</reference>
<protein>
    <submittedName>
        <fullName evidence="1">Uncharacterized protein</fullName>
    </submittedName>
</protein>
<name>A0ACB9AAR2_ARCLA</name>
<comment type="caution">
    <text evidence="1">The sequence shown here is derived from an EMBL/GenBank/DDBJ whole genome shotgun (WGS) entry which is preliminary data.</text>
</comment>